<accession>A0AA41Q660</accession>
<feature type="region of interest" description="Disordered" evidence="1">
    <location>
        <begin position="344"/>
        <end position="365"/>
    </location>
</feature>
<keyword evidence="2" id="KW-1133">Transmembrane helix</keyword>
<keyword evidence="4" id="KW-1185">Reference proteome</keyword>
<proteinExistence type="predicted"/>
<protein>
    <submittedName>
        <fullName evidence="3">Uncharacterized protein</fullName>
    </submittedName>
</protein>
<dbReference type="RefSeq" id="WP_235056344.1">
    <property type="nucleotide sequence ID" value="NZ_JAKFHA010000026.1"/>
</dbReference>
<dbReference type="EMBL" id="JAKFHA010000026">
    <property type="protein sequence ID" value="MCF2531695.1"/>
    <property type="molecule type" value="Genomic_DNA"/>
</dbReference>
<keyword evidence="2" id="KW-0812">Transmembrane</keyword>
<reference evidence="3" key="1">
    <citation type="submission" date="2022-01" db="EMBL/GenBank/DDBJ databases">
        <title>Genome-Based Taxonomic Classification of the Phylum Actinobacteria.</title>
        <authorList>
            <person name="Gao Y."/>
        </authorList>
    </citation>
    <scope>NUCLEOTIDE SEQUENCE</scope>
    <source>
        <strain evidence="3">KLBMP 8922</strain>
    </source>
</reference>
<feature type="compositionally biased region" description="Basic and acidic residues" evidence="1">
    <location>
        <begin position="356"/>
        <end position="365"/>
    </location>
</feature>
<sequence>MTDRLGGRLADAGRLPDDYVADADPLVRVMAGVRRRRRRNRLRAAAATGLAAALAVAALTVPRPWSGGGDGDVTVPVPAPETPGSPRPATPAPPGAISGTASFGPWWVGASECRERDPGDPLSERRLIAWPPVGAVPTGEEVPPEQDRWKANVRCLLAHANTSRGDITFFEDPALPLTFADGTAFTGYRPTPDQGEFVLYGIAPAGAAKAEIRVDDAVVATADTAAAPEAAGMNFFALLLDAPAGASVTVQGFAANGAPVGRARTQDVMPGTFPGVGDPKAEAAAWAEEQEQERQIADVPVCPETLPGPRTCRVPGRLGMIDRPLGSEGITRADAEAILASPDDFGARGSRSQAIEGDHGFGRLA</sequence>
<evidence type="ECO:0000313" key="4">
    <source>
        <dbReference type="Proteomes" id="UP001165378"/>
    </source>
</evidence>
<name>A0AA41Q660_9ACTN</name>
<organism evidence="3 4">
    <name type="scientific">Yinghuangia soli</name>
    <dbReference type="NCBI Taxonomy" id="2908204"/>
    <lineage>
        <taxon>Bacteria</taxon>
        <taxon>Bacillati</taxon>
        <taxon>Actinomycetota</taxon>
        <taxon>Actinomycetes</taxon>
        <taxon>Kitasatosporales</taxon>
        <taxon>Streptomycetaceae</taxon>
        <taxon>Yinghuangia</taxon>
    </lineage>
</organism>
<evidence type="ECO:0000256" key="2">
    <source>
        <dbReference type="SAM" id="Phobius"/>
    </source>
</evidence>
<feature type="transmembrane region" description="Helical" evidence="2">
    <location>
        <begin position="44"/>
        <end position="61"/>
    </location>
</feature>
<dbReference type="AlphaFoldDB" id="A0AA41Q660"/>
<gene>
    <name evidence="3" type="ORF">LZ495_31375</name>
</gene>
<evidence type="ECO:0000256" key="1">
    <source>
        <dbReference type="SAM" id="MobiDB-lite"/>
    </source>
</evidence>
<feature type="region of interest" description="Disordered" evidence="1">
    <location>
        <begin position="63"/>
        <end position="101"/>
    </location>
</feature>
<evidence type="ECO:0000313" key="3">
    <source>
        <dbReference type="EMBL" id="MCF2531695.1"/>
    </source>
</evidence>
<keyword evidence="2" id="KW-0472">Membrane</keyword>
<dbReference type="Proteomes" id="UP001165378">
    <property type="component" value="Unassembled WGS sequence"/>
</dbReference>
<comment type="caution">
    <text evidence="3">The sequence shown here is derived from an EMBL/GenBank/DDBJ whole genome shotgun (WGS) entry which is preliminary data.</text>
</comment>
<feature type="compositionally biased region" description="Pro residues" evidence="1">
    <location>
        <begin position="77"/>
        <end position="94"/>
    </location>
</feature>